<evidence type="ECO:0000313" key="3">
    <source>
        <dbReference type="Proteomes" id="UP000747074"/>
    </source>
</evidence>
<name>A0A921I3T7_9BACE</name>
<comment type="caution">
    <text evidence="2">The sequence shown here is derived from an EMBL/GenBank/DDBJ whole genome shotgun (WGS) entry which is preliminary data.</text>
</comment>
<dbReference type="GO" id="GO:0016987">
    <property type="term" value="F:sigma factor activity"/>
    <property type="evidence" value="ECO:0007669"/>
    <property type="project" value="InterPro"/>
</dbReference>
<dbReference type="EMBL" id="DYVL01000038">
    <property type="protein sequence ID" value="HJG10740.1"/>
    <property type="molecule type" value="Genomic_DNA"/>
</dbReference>
<feature type="domain" description="RNA polymerase sigma factor 70 region 4 type 2" evidence="1">
    <location>
        <begin position="18"/>
        <end position="68"/>
    </location>
</feature>
<dbReference type="InterPro" id="IPR013249">
    <property type="entry name" value="RNA_pol_sigma70_r4_t2"/>
</dbReference>
<proteinExistence type="predicted"/>
<sequence length="85" mass="10348">LTEKEEILDNVYYKEMLMIIQLTLEKMPKRRRLIFELSRFRGLSHKEIADKLDVSIRTIEHQVYLALIELKKVLLFFIFFSNIFK</sequence>
<dbReference type="AlphaFoldDB" id="A0A921I3T7"/>
<evidence type="ECO:0000313" key="2">
    <source>
        <dbReference type="EMBL" id="HJG10740.1"/>
    </source>
</evidence>
<dbReference type="InterPro" id="IPR013324">
    <property type="entry name" value="RNA_pol_sigma_r3/r4-like"/>
</dbReference>
<evidence type="ECO:0000259" key="1">
    <source>
        <dbReference type="Pfam" id="PF08281"/>
    </source>
</evidence>
<feature type="non-terminal residue" evidence="2">
    <location>
        <position position="1"/>
    </location>
</feature>
<protein>
    <submittedName>
        <fullName evidence="2">Sigma-70 region 4 domain-containing protein</fullName>
    </submittedName>
</protein>
<dbReference type="Gene3D" id="1.10.10.10">
    <property type="entry name" value="Winged helix-like DNA-binding domain superfamily/Winged helix DNA-binding domain"/>
    <property type="match status" value="1"/>
</dbReference>
<reference evidence="2" key="2">
    <citation type="submission" date="2021-09" db="EMBL/GenBank/DDBJ databases">
        <authorList>
            <person name="Gilroy R."/>
        </authorList>
    </citation>
    <scope>NUCLEOTIDE SEQUENCE</scope>
    <source>
        <strain evidence="2">CHK154-13316</strain>
    </source>
</reference>
<dbReference type="GO" id="GO:0003677">
    <property type="term" value="F:DNA binding"/>
    <property type="evidence" value="ECO:0007669"/>
    <property type="project" value="InterPro"/>
</dbReference>
<organism evidence="2 3">
    <name type="scientific">Bacteroides xylanisolvens</name>
    <dbReference type="NCBI Taxonomy" id="371601"/>
    <lineage>
        <taxon>Bacteria</taxon>
        <taxon>Pseudomonadati</taxon>
        <taxon>Bacteroidota</taxon>
        <taxon>Bacteroidia</taxon>
        <taxon>Bacteroidales</taxon>
        <taxon>Bacteroidaceae</taxon>
        <taxon>Bacteroides</taxon>
    </lineage>
</organism>
<dbReference type="SUPFAM" id="SSF88659">
    <property type="entry name" value="Sigma3 and sigma4 domains of RNA polymerase sigma factors"/>
    <property type="match status" value="1"/>
</dbReference>
<gene>
    <name evidence="2" type="ORF">K8V07_02285</name>
</gene>
<dbReference type="GO" id="GO:0006352">
    <property type="term" value="P:DNA-templated transcription initiation"/>
    <property type="evidence" value="ECO:0007669"/>
    <property type="project" value="InterPro"/>
</dbReference>
<reference evidence="2" key="1">
    <citation type="journal article" date="2021" name="PeerJ">
        <title>Extensive microbial diversity within the chicken gut microbiome revealed by metagenomics and culture.</title>
        <authorList>
            <person name="Gilroy R."/>
            <person name="Ravi A."/>
            <person name="Getino M."/>
            <person name="Pursley I."/>
            <person name="Horton D.L."/>
            <person name="Alikhan N.F."/>
            <person name="Baker D."/>
            <person name="Gharbi K."/>
            <person name="Hall N."/>
            <person name="Watson M."/>
            <person name="Adriaenssens E.M."/>
            <person name="Foster-Nyarko E."/>
            <person name="Jarju S."/>
            <person name="Secka A."/>
            <person name="Antonio M."/>
            <person name="Oren A."/>
            <person name="Chaudhuri R.R."/>
            <person name="La Ragione R."/>
            <person name="Hildebrand F."/>
            <person name="Pallen M.J."/>
        </authorList>
    </citation>
    <scope>NUCLEOTIDE SEQUENCE</scope>
    <source>
        <strain evidence="2">CHK154-13316</strain>
    </source>
</reference>
<dbReference type="Proteomes" id="UP000747074">
    <property type="component" value="Unassembled WGS sequence"/>
</dbReference>
<dbReference type="InterPro" id="IPR036388">
    <property type="entry name" value="WH-like_DNA-bd_sf"/>
</dbReference>
<dbReference type="Pfam" id="PF08281">
    <property type="entry name" value="Sigma70_r4_2"/>
    <property type="match status" value="1"/>
</dbReference>
<accession>A0A921I3T7</accession>